<feature type="domain" description="MAM" evidence="1">
    <location>
        <begin position="29"/>
        <end position="65"/>
    </location>
</feature>
<organism evidence="2 3">
    <name type="scientific">Dreissena polymorpha</name>
    <name type="common">Zebra mussel</name>
    <name type="synonym">Mytilus polymorpha</name>
    <dbReference type="NCBI Taxonomy" id="45954"/>
    <lineage>
        <taxon>Eukaryota</taxon>
        <taxon>Metazoa</taxon>
        <taxon>Spiralia</taxon>
        <taxon>Lophotrochozoa</taxon>
        <taxon>Mollusca</taxon>
        <taxon>Bivalvia</taxon>
        <taxon>Autobranchia</taxon>
        <taxon>Heteroconchia</taxon>
        <taxon>Euheterodonta</taxon>
        <taxon>Imparidentia</taxon>
        <taxon>Neoheterodontei</taxon>
        <taxon>Myida</taxon>
        <taxon>Dreissenoidea</taxon>
        <taxon>Dreissenidae</taxon>
        <taxon>Dreissena</taxon>
    </lineage>
</organism>
<dbReference type="Proteomes" id="UP000828390">
    <property type="component" value="Unassembled WGS sequence"/>
</dbReference>
<proteinExistence type="predicted"/>
<accession>A0A9D4S7Z1</accession>
<dbReference type="InterPro" id="IPR000998">
    <property type="entry name" value="MAM_dom"/>
</dbReference>
<protein>
    <recommendedName>
        <fullName evidence="1">MAM domain-containing protein</fullName>
    </recommendedName>
</protein>
<reference evidence="2" key="2">
    <citation type="submission" date="2020-11" db="EMBL/GenBank/DDBJ databases">
        <authorList>
            <person name="McCartney M.A."/>
            <person name="Auch B."/>
            <person name="Kono T."/>
            <person name="Mallez S."/>
            <person name="Becker A."/>
            <person name="Gohl D.M."/>
            <person name="Silverstein K.A.T."/>
            <person name="Koren S."/>
            <person name="Bechman K.B."/>
            <person name="Herman A."/>
            <person name="Abrahante J.E."/>
            <person name="Garbe J."/>
        </authorList>
    </citation>
    <scope>NUCLEOTIDE SEQUENCE</scope>
    <source>
        <strain evidence="2">Duluth1</strain>
        <tissue evidence="2">Whole animal</tissue>
    </source>
</reference>
<dbReference type="AlphaFoldDB" id="A0A9D4S7Z1"/>
<comment type="caution">
    <text evidence="2">The sequence shown here is derived from an EMBL/GenBank/DDBJ whole genome shotgun (WGS) entry which is preliminary data.</text>
</comment>
<keyword evidence="3" id="KW-1185">Reference proteome</keyword>
<dbReference type="PROSITE" id="PS50060">
    <property type="entry name" value="MAM_2"/>
    <property type="match status" value="1"/>
</dbReference>
<gene>
    <name evidence="2" type="ORF">DPMN_017245</name>
</gene>
<dbReference type="GO" id="GO:0016020">
    <property type="term" value="C:membrane"/>
    <property type="evidence" value="ECO:0007669"/>
    <property type="project" value="InterPro"/>
</dbReference>
<dbReference type="SUPFAM" id="SSF49899">
    <property type="entry name" value="Concanavalin A-like lectins/glucanases"/>
    <property type="match status" value="1"/>
</dbReference>
<evidence type="ECO:0000313" key="3">
    <source>
        <dbReference type="Proteomes" id="UP000828390"/>
    </source>
</evidence>
<reference evidence="2" key="1">
    <citation type="journal article" date="2019" name="bioRxiv">
        <title>The Genome of the Zebra Mussel, Dreissena polymorpha: A Resource for Invasive Species Research.</title>
        <authorList>
            <person name="McCartney M.A."/>
            <person name="Auch B."/>
            <person name="Kono T."/>
            <person name="Mallez S."/>
            <person name="Zhang Y."/>
            <person name="Obille A."/>
            <person name="Becker A."/>
            <person name="Abrahante J.E."/>
            <person name="Garbe J."/>
            <person name="Badalamenti J.P."/>
            <person name="Herman A."/>
            <person name="Mangelson H."/>
            <person name="Liachko I."/>
            <person name="Sullivan S."/>
            <person name="Sone E.D."/>
            <person name="Koren S."/>
            <person name="Silverstein K.A.T."/>
            <person name="Beckman K.B."/>
            <person name="Gohl D.M."/>
        </authorList>
    </citation>
    <scope>NUCLEOTIDE SEQUENCE</scope>
    <source>
        <strain evidence="2">Duluth1</strain>
        <tissue evidence="2">Whole animal</tissue>
    </source>
</reference>
<name>A0A9D4S7Z1_DREPO</name>
<dbReference type="Gene3D" id="2.60.120.200">
    <property type="match status" value="1"/>
</dbReference>
<evidence type="ECO:0000313" key="2">
    <source>
        <dbReference type="EMBL" id="KAH3893102.1"/>
    </source>
</evidence>
<evidence type="ECO:0000259" key="1">
    <source>
        <dbReference type="PROSITE" id="PS50060"/>
    </source>
</evidence>
<dbReference type="EMBL" id="JAIWYP010000001">
    <property type="protein sequence ID" value="KAH3893102.1"/>
    <property type="molecule type" value="Genomic_DNA"/>
</dbReference>
<dbReference type="InterPro" id="IPR013320">
    <property type="entry name" value="ConA-like_dom_sf"/>
</dbReference>
<sequence>MCIYVIVNNVVAPISLTLCKNYIVEVQEWFCDFEKDFCEWRQEIGSQFDWIRRNSIADSSRETGPLVIDNSQSEANISYNN</sequence>